<evidence type="ECO:0000256" key="1">
    <source>
        <dbReference type="ARBA" id="ARBA00022679"/>
    </source>
</evidence>
<dbReference type="Pfam" id="PF00583">
    <property type="entry name" value="Acetyltransf_1"/>
    <property type="match status" value="1"/>
</dbReference>
<dbReference type="PANTHER" id="PTHR10545:SF29">
    <property type="entry name" value="GH14572P-RELATED"/>
    <property type="match status" value="1"/>
</dbReference>
<evidence type="ECO:0000313" key="5">
    <source>
        <dbReference type="Proteomes" id="UP000722625"/>
    </source>
</evidence>
<dbReference type="InterPro" id="IPR000182">
    <property type="entry name" value="GNAT_dom"/>
</dbReference>
<dbReference type="Gene3D" id="3.40.630.30">
    <property type="match status" value="1"/>
</dbReference>
<dbReference type="SUPFAM" id="SSF55729">
    <property type="entry name" value="Acyl-CoA N-acyltransferases (Nat)"/>
    <property type="match status" value="1"/>
</dbReference>
<dbReference type="InterPro" id="IPR016181">
    <property type="entry name" value="Acyl_CoA_acyltransferase"/>
</dbReference>
<keyword evidence="2" id="KW-0012">Acyltransferase</keyword>
<evidence type="ECO:0000313" key="4">
    <source>
        <dbReference type="EMBL" id="MBS7232857.1"/>
    </source>
</evidence>
<reference evidence="4 5" key="1">
    <citation type="journal article" date="2018" name="Int. J. Syst. Evol. Microbiol.">
        <title>Flavobacterium chryseum sp. nov. and Flavobacterium psychroterrae sp. nov., novel environmental bacteria isolated from Antarctica.</title>
        <authorList>
            <person name="Kralova S."/>
            <person name="Svec P."/>
            <person name="Busse H.J."/>
            <person name="Stankova E."/>
            <person name="Vaczi P."/>
            <person name="Sedlacek I."/>
        </authorList>
    </citation>
    <scope>NUCLEOTIDE SEQUENCE [LARGE SCALE GENOMIC DNA]</scope>
    <source>
        <strain evidence="4 5">CCM 8827</strain>
    </source>
</reference>
<organism evidence="4 5">
    <name type="scientific">Flavobacterium psychroterrae</name>
    <dbReference type="NCBI Taxonomy" id="2133767"/>
    <lineage>
        <taxon>Bacteria</taxon>
        <taxon>Pseudomonadati</taxon>
        <taxon>Bacteroidota</taxon>
        <taxon>Flavobacteriia</taxon>
        <taxon>Flavobacteriales</taxon>
        <taxon>Flavobacteriaceae</taxon>
        <taxon>Flavobacterium</taxon>
    </lineage>
</organism>
<keyword evidence="1" id="KW-0808">Transferase</keyword>
<proteinExistence type="predicted"/>
<dbReference type="EMBL" id="JAGYVZ010000018">
    <property type="protein sequence ID" value="MBS7232857.1"/>
    <property type="molecule type" value="Genomic_DNA"/>
</dbReference>
<dbReference type="PANTHER" id="PTHR10545">
    <property type="entry name" value="DIAMINE N-ACETYLTRANSFERASE"/>
    <property type="match status" value="1"/>
</dbReference>
<dbReference type="RefSeq" id="WP_213303785.1">
    <property type="nucleotide sequence ID" value="NZ_JAGYVZ010000018.1"/>
</dbReference>
<keyword evidence="5" id="KW-1185">Reference proteome</keyword>
<evidence type="ECO:0000259" key="3">
    <source>
        <dbReference type="PROSITE" id="PS51186"/>
    </source>
</evidence>
<gene>
    <name evidence="4" type="ORF">KHA90_17700</name>
</gene>
<dbReference type="Proteomes" id="UP000722625">
    <property type="component" value="Unassembled WGS sequence"/>
</dbReference>
<sequence length="149" mass="17191">MEYSVRNCQVSDLSQLVILCQKHAEYEKANFSPEGKEEKLKGALFGTNPKLYCLVVAAKETIIGYVSYTFDYSTWDAANFMYMDCLFLEEEARSFGIGEILIDKLKQIGIEKNCINIQWQTPQFNERAIKFYNRIGAKGKDKVRFTLDL</sequence>
<accession>A0ABS5PEY0</accession>
<evidence type="ECO:0000256" key="2">
    <source>
        <dbReference type="ARBA" id="ARBA00023315"/>
    </source>
</evidence>
<comment type="caution">
    <text evidence="4">The sequence shown here is derived from an EMBL/GenBank/DDBJ whole genome shotgun (WGS) entry which is preliminary data.</text>
</comment>
<feature type="domain" description="N-acetyltransferase" evidence="3">
    <location>
        <begin position="3"/>
        <end position="149"/>
    </location>
</feature>
<protein>
    <submittedName>
        <fullName evidence="4">GNAT family N-acetyltransferase</fullName>
    </submittedName>
</protein>
<dbReference type="PROSITE" id="PS51186">
    <property type="entry name" value="GNAT"/>
    <property type="match status" value="1"/>
</dbReference>
<dbReference type="CDD" id="cd04301">
    <property type="entry name" value="NAT_SF"/>
    <property type="match status" value="1"/>
</dbReference>
<dbReference type="InterPro" id="IPR051016">
    <property type="entry name" value="Diverse_Substrate_AcTransf"/>
</dbReference>
<name>A0ABS5PEY0_9FLAO</name>